<keyword evidence="1" id="KW-0812">Transmembrane</keyword>
<feature type="transmembrane region" description="Helical" evidence="1">
    <location>
        <begin position="116"/>
        <end position="134"/>
    </location>
</feature>
<keyword evidence="1" id="KW-0472">Membrane</keyword>
<reference evidence="2 3" key="1">
    <citation type="submission" date="2019-06" db="EMBL/GenBank/DDBJ databases">
        <title>Pseudomonas bimorpha sp. nov. isolated from bovine raw milk and skim milk concentrate.</title>
        <authorList>
            <person name="Hofmann K."/>
            <person name="Huptas C."/>
            <person name="Doll E."/>
            <person name="Scherer S."/>
            <person name="Wenning M."/>
        </authorList>
    </citation>
    <scope>NUCLEOTIDE SEQUENCE [LARGE SCALE GENOMIC DNA]</scope>
    <source>
        <strain evidence="2 3">DSM 108990</strain>
    </source>
</reference>
<proteinExistence type="predicted"/>
<accession>A0A5C5PWJ5</accession>
<gene>
    <name evidence="2" type="ORF">FJD37_13085</name>
</gene>
<name>A0A5C5PWJ5_9PSED</name>
<protein>
    <submittedName>
        <fullName evidence="2">Uncharacterized protein</fullName>
    </submittedName>
</protein>
<dbReference type="Proteomes" id="UP000317901">
    <property type="component" value="Unassembled WGS sequence"/>
</dbReference>
<dbReference type="AlphaFoldDB" id="A0A5C5PWJ5"/>
<feature type="transmembrane region" description="Helical" evidence="1">
    <location>
        <begin position="84"/>
        <end position="110"/>
    </location>
</feature>
<dbReference type="OrthoDB" id="6976380at2"/>
<evidence type="ECO:0000313" key="3">
    <source>
        <dbReference type="Proteomes" id="UP000317901"/>
    </source>
</evidence>
<evidence type="ECO:0000256" key="1">
    <source>
        <dbReference type="SAM" id="Phobius"/>
    </source>
</evidence>
<sequence length="157" mass="16945">MGVKVYEGVVERTSNATITNGRLTRYEFIEIGGQRVMNVQAGNLIDTFINVGDDIAIGCDKSWFGPHKVCAIREPNGRITKENLAAFIIVALIMFGCGMVLALIPMVLAFGFMSPAAVLTVWVGFAAGLAWLVTKNLFKARNALDALPSKKPVVQTA</sequence>
<keyword evidence="1" id="KW-1133">Transmembrane helix</keyword>
<dbReference type="EMBL" id="VFIP01000023">
    <property type="protein sequence ID" value="TWR91341.1"/>
    <property type="molecule type" value="Genomic_DNA"/>
</dbReference>
<evidence type="ECO:0000313" key="2">
    <source>
        <dbReference type="EMBL" id="TWR91341.1"/>
    </source>
</evidence>
<dbReference type="RefSeq" id="WP_146426399.1">
    <property type="nucleotide sequence ID" value="NZ_VFIP01000023.1"/>
</dbReference>
<comment type="caution">
    <text evidence="2">The sequence shown here is derived from an EMBL/GenBank/DDBJ whole genome shotgun (WGS) entry which is preliminary data.</text>
</comment>
<organism evidence="2 3">
    <name type="scientific">Pseudomonas saxonica</name>
    <dbReference type="NCBI Taxonomy" id="2600598"/>
    <lineage>
        <taxon>Bacteria</taxon>
        <taxon>Pseudomonadati</taxon>
        <taxon>Pseudomonadota</taxon>
        <taxon>Gammaproteobacteria</taxon>
        <taxon>Pseudomonadales</taxon>
        <taxon>Pseudomonadaceae</taxon>
        <taxon>Pseudomonas</taxon>
    </lineage>
</organism>